<protein>
    <submittedName>
        <fullName evidence="8">Acetyl-CoA C-acyltransferase</fullName>
    </submittedName>
</protein>
<dbReference type="PIRSF" id="PIRSF000429">
    <property type="entry name" value="Ac-CoA_Ac_transf"/>
    <property type="match status" value="1"/>
</dbReference>
<dbReference type="Gene3D" id="3.40.47.10">
    <property type="match status" value="1"/>
</dbReference>
<feature type="active site" description="Acyl-thioester intermediate" evidence="4">
    <location>
        <position position="90"/>
    </location>
</feature>
<evidence type="ECO:0000256" key="5">
    <source>
        <dbReference type="RuleBase" id="RU003557"/>
    </source>
</evidence>
<dbReference type="InterPro" id="IPR020613">
    <property type="entry name" value="Thiolase_CS"/>
</dbReference>
<sequence length="383" mass="40839">MNREAVIVDAVRTPVARKKGLFQHVRPEDLAAAALKGLTDRTGVDPAEIEDVIMGCVTQSGEQAGDIGRQAALIADYPVHVPGTTIDRQCGSGQQALHFAAQAVLSGDMDTVVAAGVENMTRVPMGSNFQGARPSTALTDRFELVHQGESAERIAEKWGFSRSALDAYAAESHERAIRAIKEGRFKREIVPVKVEMPDGTTQVLSQDTGPRPGTTEETLSKLEPVFRTDGVIHAGNASQISDGAGAVLVMSREKADRLGLKPRFRVHTRVVIGSDPTLMLTGPIPATELVLKKSGLTLNDIDVFEVNEAFASVPLAWLRETGADPGKLNPNGGAIALGHPLGASGIRLLTAMMSKLERTGGRYGLQTMCEGYGMANATIIERL</sequence>
<dbReference type="RefSeq" id="WP_110517035.1">
    <property type="nucleotide sequence ID" value="NZ_PDOF01000001.1"/>
</dbReference>
<dbReference type="Proteomes" id="UP000248066">
    <property type="component" value="Unassembled WGS sequence"/>
</dbReference>
<dbReference type="CDD" id="cd00751">
    <property type="entry name" value="thiolase"/>
    <property type="match status" value="1"/>
</dbReference>
<dbReference type="EMBL" id="PDOF01000001">
    <property type="protein sequence ID" value="PYZ97694.1"/>
    <property type="molecule type" value="Genomic_DNA"/>
</dbReference>
<comment type="caution">
    <text evidence="8">The sequence shown here is derived from an EMBL/GenBank/DDBJ whole genome shotgun (WGS) entry which is preliminary data.</text>
</comment>
<dbReference type="FunFam" id="3.40.47.10:FF:000010">
    <property type="entry name" value="Acetyl-CoA acetyltransferase (Thiolase)"/>
    <property type="match status" value="1"/>
</dbReference>
<evidence type="ECO:0000259" key="6">
    <source>
        <dbReference type="Pfam" id="PF00108"/>
    </source>
</evidence>
<dbReference type="InterPro" id="IPR020617">
    <property type="entry name" value="Thiolase_C"/>
</dbReference>
<dbReference type="PANTHER" id="PTHR43365">
    <property type="entry name" value="BLR7806 PROTEIN"/>
    <property type="match status" value="1"/>
</dbReference>
<dbReference type="InterPro" id="IPR002155">
    <property type="entry name" value="Thiolase"/>
</dbReference>
<dbReference type="AlphaFoldDB" id="A0A2W0H762"/>
<dbReference type="NCBIfam" id="TIGR01930">
    <property type="entry name" value="AcCoA-C-Actrans"/>
    <property type="match status" value="1"/>
</dbReference>
<dbReference type="PANTHER" id="PTHR43365:SF1">
    <property type="entry name" value="ACETYL-COA C-ACYLTRANSFERASE"/>
    <property type="match status" value="1"/>
</dbReference>
<accession>A0A2W0H762</accession>
<name>A0A2W0H762_9BACI</name>
<feature type="domain" description="Thiolase N-terminal" evidence="6">
    <location>
        <begin position="6"/>
        <end position="253"/>
    </location>
</feature>
<dbReference type="GO" id="GO:0003988">
    <property type="term" value="F:acetyl-CoA C-acyltransferase activity"/>
    <property type="evidence" value="ECO:0007669"/>
    <property type="project" value="UniProtKB-ARBA"/>
</dbReference>
<dbReference type="PROSITE" id="PS00737">
    <property type="entry name" value="THIOLASE_2"/>
    <property type="match status" value="1"/>
</dbReference>
<evidence type="ECO:0000256" key="4">
    <source>
        <dbReference type="PIRSR" id="PIRSR000429-1"/>
    </source>
</evidence>
<dbReference type="SUPFAM" id="SSF53901">
    <property type="entry name" value="Thiolase-like"/>
    <property type="match status" value="2"/>
</dbReference>
<evidence type="ECO:0000256" key="3">
    <source>
        <dbReference type="ARBA" id="ARBA00023315"/>
    </source>
</evidence>
<dbReference type="OrthoDB" id="9764892at2"/>
<keyword evidence="2 5" id="KW-0808">Transferase</keyword>
<evidence type="ECO:0000259" key="7">
    <source>
        <dbReference type="Pfam" id="PF02803"/>
    </source>
</evidence>
<proteinExistence type="inferred from homology"/>
<evidence type="ECO:0000313" key="9">
    <source>
        <dbReference type="Proteomes" id="UP000248066"/>
    </source>
</evidence>
<evidence type="ECO:0000313" key="8">
    <source>
        <dbReference type="EMBL" id="PYZ97694.1"/>
    </source>
</evidence>
<organism evidence="8 9">
    <name type="scientific">Alteribacter lacisalsi</name>
    <dbReference type="NCBI Taxonomy" id="2045244"/>
    <lineage>
        <taxon>Bacteria</taxon>
        <taxon>Bacillati</taxon>
        <taxon>Bacillota</taxon>
        <taxon>Bacilli</taxon>
        <taxon>Bacillales</taxon>
        <taxon>Bacillaceae</taxon>
        <taxon>Alteribacter</taxon>
    </lineage>
</organism>
<feature type="active site" description="Proton acceptor" evidence="4">
    <location>
        <position position="339"/>
    </location>
</feature>
<dbReference type="Pfam" id="PF02803">
    <property type="entry name" value="Thiolase_C"/>
    <property type="match status" value="1"/>
</dbReference>
<comment type="similarity">
    <text evidence="1 5">Belongs to the thiolase-like superfamily. Thiolase family.</text>
</comment>
<reference evidence="8 9" key="1">
    <citation type="submission" date="2017-10" db="EMBL/GenBank/DDBJ databases">
        <title>Bacillus sp. nov., a halophilic bacterium isolated from a Yangshapao Lake.</title>
        <authorList>
            <person name="Wang H."/>
        </authorList>
    </citation>
    <scope>NUCLEOTIDE SEQUENCE [LARGE SCALE GENOMIC DNA]</scope>
    <source>
        <strain evidence="8 9">YSP-3</strain>
    </source>
</reference>
<keyword evidence="3 5" id="KW-0012">Acyltransferase</keyword>
<evidence type="ECO:0000256" key="1">
    <source>
        <dbReference type="ARBA" id="ARBA00010982"/>
    </source>
</evidence>
<dbReference type="InterPro" id="IPR016039">
    <property type="entry name" value="Thiolase-like"/>
</dbReference>
<dbReference type="InterPro" id="IPR020616">
    <property type="entry name" value="Thiolase_N"/>
</dbReference>
<keyword evidence="9" id="KW-1185">Reference proteome</keyword>
<dbReference type="Pfam" id="PF00108">
    <property type="entry name" value="Thiolase_N"/>
    <property type="match status" value="1"/>
</dbReference>
<evidence type="ECO:0000256" key="2">
    <source>
        <dbReference type="ARBA" id="ARBA00022679"/>
    </source>
</evidence>
<feature type="active site" description="Proton acceptor" evidence="4">
    <location>
        <position position="369"/>
    </location>
</feature>
<gene>
    <name evidence="8" type="ORF">CR205_03620</name>
</gene>
<feature type="domain" description="Thiolase C-terminal" evidence="7">
    <location>
        <begin position="262"/>
        <end position="382"/>
    </location>
</feature>